<evidence type="ECO:0000313" key="2">
    <source>
        <dbReference type="EMBL" id="MBD2621748.1"/>
    </source>
</evidence>
<name>A0ABR8HSC9_9CHRO</name>
<keyword evidence="3" id="KW-1185">Reference proteome</keyword>
<sequence>MSNSLMKWLSLATATTTVLMIPTTVQAQIFDYDRLEFLETRPLSVNGTLFFFGDQNQNEGYVGYSNLDRNAPDAGHIGFRGDLNSRYYATGREHSPDPTGATRSATLKSLTSFPNLMNYLNNNNIPLGNIGYGFGQKEGFSVTQALNLGGDILGQDWFGRQGSRVEEFIYGANPEAVEYYLLYQNTKIINLGYSDIFFGADDNPGSIFGNPNVFFTNPTVPSKFAGLDEITSGIADAFLQDVAAGGGKIQQVSEDILDPEDFSVSINQGFEIFNFSFPIEIRIVSTPEPSLTVALILIGSSGIIGGIRQNQKK</sequence>
<evidence type="ECO:0000256" key="1">
    <source>
        <dbReference type="SAM" id="SignalP"/>
    </source>
</evidence>
<accession>A0ABR8HSC9</accession>
<protein>
    <submittedName>
        <fullName evidence="2">PEP-CTERM sorting domain-containing protein</fullName>
    </submittedName>
</protein>
<reference evidence="2 3" key="1">
    <citation type="journal article" date="2020" name="ISME J.">
        <title>Comparative genomics reveals insights into cyanobacterial evolution and habitat adaptation.</title>
        <authorList>
            <person name="Chen M.Y."/>
            <person name="Teng W.K."/>
            <person name="Zhao L."/>
            <person name="Hu C.X."/>
            <person name="Zhou Y.K."/>
            <person name="Han B.P."/>
            <person name="Song L.R."/>
            <person name="Shu W.S."/>
        </authorList>
    </citation>
    <scope>NUCLEOTIDE SEQUENCE [LARGE SCALE GENOMIC DNA]</scope>
    <source>
        <strain evidence="2 3">FACHB-1344</strain>
    </source>
</reference>
<organism evidence="2 3">
    <name type="scientific">Microcystis flos-aquae FACHB-1344</name>
    <dbReference type="NCBI Taxonomy" id="2692899"/>
    <lineage>
        <taxon>Bacteria</taxon>
        <taxon>Bacillati</taxon>
        <taxon>Cyanobacteriota</taxon>
        <taxon>Cyanophyceae</taxon>
        <taxon>Oscillatoriophycideae</taxon>
        <taxon>Chroococcales</taxon>
        <taxon>Microcystaceae</taxon>
        <taxon>Microcystis</taxon>
    </lineage>
</organism>
<keyword evidence="1" id="KW-0732">Signal</keyword>
<feature type="chain" id="PRO_5045872655" evidence="1">
    <location>
        <begin position="28"/>
        <end position="313"/>
    </location>
</feature>
<dbReference type="RefSeq" id="WP_190721042.1">
    <property type="nucleotide sequence ID" value="NZ_JACJSW010000106.1"/>
</dbReference>
<evidence type="ECO:0000313" key="3">
    <source>
        <dbReference type="Proteomes" id="UP000636187"/>
    </source>
</evidence>
<dbReference type="Proteomes" id="UP000636187">
    <property type="component" value="Unassembled WGS sequence"/>
</dbReference>
<gene>
    <name evidence="2" type="ORF">H6G48_08715</name>
</gene>
<proteinExistence type="predicted"/>
<dbReference type="EMBL" id="JACJSW010000106">
    <property type="protein sequence ID" value="MBD2621748.1"/>
    <property type="molecule type" value="Genomic_DNA"/>
</dbReference>
<feature type="signal peptide" evidence="1">
    <location>
        <begin position="1"/>
        <end position="27"/>
    </location>
</feature>
<comment type="caution">
    <text evidence="2">The sequence shown here is derived from an EMBL/GenBank/DDBJ whole genome shotgun (WGS) entry which is preliminary data.</text>
</comment>